<keyword evidence="6" id="KW-1185">Reference proteome</keyword>
<dbReference type="PANTHER" id="PTHR43191">
    <property type="entry name" value="RRNA METHYLTRANSFERASE 3"/>
    <property type="match status" value="1"/>
</dbReference>
<dbReference type="InterPro" id="IPR029026">
    <property type="entry name" value="tRNA_m1G_MTases_N"/>
</dbReference>
<dbReference type="GO" id="GO:0005737">
    <property type="term" value="C:cytoplasm"/>
    <property type="evidence" value="ECO:0007669"/>
    <property type="project" value="UniProtKB-ARBA"/>
</dbReference>
<dbReference type="Pfam" id="PF00588">
    <property type="entry name" value="SpoU_methylase"/>
    <property type="match status" value="1"/>
</dbReference>
<proteinExistence type="inferred from homology"/>
<protein>
    <submittedName>
        <fullName evidence="5">RNA methyltransferase</fullName>
    </submittedName>
</protein>
<evidence type="ECO:0000313" key="6">
    <source>
        <dbReference type="Proteomes" id="UP000030988"/>
    </source>
</evidence>
<dbReference type="InterPro" id="IPR029064">
    <property type="entry name" value="Ribosomal_eL30-like_sf"/>
</dbReference>
<comment type="caution">
    <text evidence="5">The sequence shown here is derived from an EMBL/GenBank/DDBJ whole genome shotgun (WGS) entry which is preliminary data.</text>
</comment>
<dbReference type="OrthoDB" id="9794400at2"/>
<dbReference type="GO" id="GO:0032259">
    <property type="term" value="P:methylation"/>
    <property type="evidence" value="ECO:0007669"/>
    <property type="project" value="UniProtKB-KW"/>
</dbReference>
<evidence type="ECO:0000259" key="4">
    <source>
        <dbReference type="SMART" id="SM00967"/>
    </source>
</evidence>
<evidence type="ECO:0000256" key="2">
    <source>
        <dbReference type="ARBA" id="ARBA00022603"/>
    </source>
</evidence>
<evidence type="ECO:0000313" key="5">
    <source>
        <dbReference type="EMBL" id="KHL26192.1"/>
    </source>
</evidence>
<dbReference type="CDD" id="cd18095">
    <property type="entry name" value="SpoU-like_rRNA-MTase"/>
    <property type="match status" value="1"/>
</dbReference>
<accession>A0A0B2C1R0</accession>
<sequence length="274" mass="29302">MRRQITGFSNPTVKLLRSLRDKKQRRLHQRFLAEGLRLLTDAREHGRLPEMLVMAEGRDEHPLLQALEADVLAAGGEVIETSADILSKITGKDNAQAVTGVFAQWDTGLAQLDRAAAPIWLVAQALRDPGNLGTMLRTGDAVGAGGLILLDDCADPFGVEAVRASMGAIFTQSLAQASWDEFSGWLRQGDGQLVAASLAFGSQPYRGATYQAPCFVLVGNESRGLPAEYESACDMHVTMPMRGSADSLNAAVAAAVLAYEVLAQLSPETAISPR</sequence>
<dbReference type="AlphaFoldDB" id="A0A0B2C1R0"/>
<dbReference type="InterPro" id="IPR001537">
    <property type="entry name" value="SpoU_MeTrfase"/>
</dbReference>
<dbReference type="SMART" id="SM00967">
    <property type="entry name" value="SpoU_sub_bind"/>
    <property type="match status" value="1"/>
</dbReference>
<dbReference type="GO" id="GO:0003723">
    <property type="term" value="F:RNA binding"/>
    <property type="evidence" value="ECO:0007669"/>
    <property type="project" value="InterPro"/>
</dbReference>
<evidence type="ECO:0000256" key="1">
    <source>
        <dbReference type="ARBA" id="ARBA00007228"/>
    </source>
</evidence>
<reference evidence="5 6" key="1">
    <citation type="submission" date="2014-11" db="EMBL/GenBank/DDBJ databases">
        <title>Draft genome sequence of Kirrobacter mercurialis.</title>
        <authorList>
            <person name="Coil D.A."/>
            <person name="Eisen J.A."/>
        </authorList>
    </citation>
    <scope>NUCLEOTIDE SEQUENCE [LARGE SCALE GENOMIC DNA]</scope>
    <source>
        <strain evidence="5 6">Coronado</strain>
    </source>
</reference>
<dbReference type="Gene3D" id="3.40.1280.10">
    <property type="match status" value="1"/>
</dbReference>
<dbReference type="SUPFAM" id="SSF75217">
    <property type="entry name" value="alpha/beta knot"/>
    <property type="match status" value="1"/>
</dbReference>
<dbReference type="SUPFAM" id="SSF55315">
    <property type="entry name" value="L30e-like"/>
    <property type="match status" value="1"/>
</dbReference>
<dbReference type="InterPro" id="IPR051259">
    <property type="entry name" value="rRNA_Methyltransferase"/>
</dbReference>
<dbReference type="EMBL" id="JTDN01000001">
    <property type="protein sequence ID" value="KHL26192.1"/>
    <property type="molecule type" value="Genomic_DNA"/>
</dbReference>
<gene>
    <name evidence="5" type="ORF">PK98_06765</name>
</gene>
<dbReference type="Gene3D" id="3.30.1330.30">
    <property type="match status" value="1"/>
</dbReference>
<name>A0A0B2C1R0_9SPHN</name>
<keyword evidence="2 5" id="KW-0489">Methyltransferase</keyword>
<comment type="similarity">
    <text evidence="1">Belongs to the class IV-like SAM-binding methyltransferase superfamily. RNA methyltransferase TrmH family.</text>
</comment>
<dbReference type="STRING" id="1572751.PK98_06765"/>
<dbReference type="RefSeq" id="WP_039095240.1">
    <property type="nucleotide sequence ID" value="NZ_JTDN01000001.1"/>
</dbReference>
<dbReference type="InterPro" id="IPR013123">
    <property type="entry name" value="SpoU_subst-bd"/>
</dbReference>
<dbReference type="InterPro" id="IPR029028">
    <property type="entry name" value="Alpha/beta_knot_MTases"/>
</dbReference>
<dbReference type="Proteomes" id="UP000030988">
    <property type="component" value="Unassembled WGS sequence"/>
</dbReference>
<dbReference type="InterPro" id="IPR053888">
    <property type="entry name" value="MRM3-like_sub_bind"/>
</dbReference>
<dbReference type="GO" id="GO:0006396">
    <property type="term" value="P:RNA processing"/>
    <property type="evidence" value="ECO:0007669"/>
    <property type="project" value="InterPro"/>
</dbReference>
<keyword evidence="3 5" id="KW-0808">Transferase</keyword>
<dbReference type="Pfam" id="PF22435">
    <property type="entry name" value="MRM3-like_sub_bind"/>
    <property type="match status" value="1"/>
</dbReference>
<dbReference type="GO" id="GO:0008173">
    <property type="term" value="F:RNA methyltransferase activity"/>
    <property type="evidence" value="ECO:0007669"/>
    <property type="project" value="InterPro"/>
</dbReference>
<dbReference type="PANTHER" id="PTHR43191:SF2">
    <property type="entry name" value="RRNA METHYLTRANSFERASE 3, MITOCHONDRIAL"/>
    <property type="match status" value="1"/>
</dbReference>
<feature type="domain" description="RNA 2-O ribose methyltransferase substrate binding" evidence="4">
    <location>
        <begin position="32"/>
        <end position="108"/>
    </location>
</feature>
<evidence type="ECO:0000256" key="3">
    <source>
        <dbReference type="ARBA" id="ARBA00022679"/>
    </source>
</evidence>
<organism evidence="5 6">
    <name type="scientific">Croceibacterium mercuriale</name>
    <dbReference type="NCBI Taxonomy" id="1572751"/>
    <lineage>
        <taxon>Bacteria</taxon>
        <taxon>Pseudomonadati</taxon>
        <taxon>Pseudomonadota</taxon>
        <taxon>Alphaproteobacteria</taxon>
        <taxon>Sphingomonadales</taxon>
        <taxon>Erythrobacteraceae</taxon>
        <taxon>Croceibacterium</taxon>
    </lineage>
</organism>